<comment type="caution">
    <text evidence="3">The sequence shown here is derived from an EMBL/GenBank/DDBJ whole genome shotgun (WGS) entry which is preliminary data.</text>
</comment>
<reference evidence="3 4" key="1">
    <citation type="submission" date="2015-02" db="EMBL/GenBank/DDBJ databases">
        <title>Single-cell genomics of uncultivated deep-branching MTB reveals a conserved set of magnetosome genes.</title>
        <authorList>
            <person name="Kolinko S."/>
            <person name="Richter M."/>
            <person name="Glockner F.O."/>
            <person name="Brachmann A."/>
            <person name="Schuler D."/>
        </authorList>
    </citation>
    <scope>NUCLEOTIDE SEQUENCE [LARGE SCALE GENOMIC DNA]</scope>
    <source>
        <strain evidence="3">TM-1</strain>
    </source>
</reference>
<evidence type="ECO:0000256" key="2">
    <source>
        <dbReference type="SAM" id="Phobius"/>
    </source>
</evidence>
<sequence length="56" mass="5915">MEYIDSSDMVTVTSKPSGKSISSKGSSKPLATLALMVLVILLPPSLLFLGNCRVFA</sequence>
<keyword evidence="2" id="KW-0472">Membrane</keyword>
<name>A0A0F3GR28_9BACT</name>
<dbReference type="Proteomes" id="UP000033423">
    <property type="component" value="Unassembled WGS sequence"/>
</dbReference>
<evidence type="ECO:0000256" key="1">
    <source>
        <dbReference type="SAM" id="MobiDB-lite"/>
    </source>
</evidence>
<dbReference type="AlphaFoldDB" id="A0A0F3GR28"/>
<accession>A0A0F3GR28</accession>
<feature type="transmembrane region" description="Helical" evidence="2">
    <location>
        <begin position="30"/>
        <end position="50"/>
    </location>
</feature>
<gene>
    <name evidence="3" type="ORF">MBAV_003446</name>
</gene>
<dbReference type="EMBL" id="LACI01001503">
    <property type="protein sequence ID" value="KJU84361.1"/>
    <property type="molecule type" value="Genomic_DNA"/>
</dbReference>
<feature type="region of interest" description="Disordered" evidence="1">
    <location>
        <begin position="1"/>
        <end position="26"/>
    </location>
</feature>
<evidence type="ECO:0000313" key="4">
    <source>
        <dbReference type="Proteomes" id="UP000033423"/>
    </source>
</evidence>
<keyword evidence="2" id="KW-1133">Transmembrane helix</keyword>
<keyword evidence="4" id="KW-1185">Reference proteome</keyword>
<protein>
    <submittedName>
        <fullName evidence="3">Uncharacterized protein</fullName>
    </submittedName>
</protein>
<proteinExistence type="predicted"/>
<organism evidence="3 4">
    <name type="scientific">Candidatus Magnetobacterium bavaricum</name>
    <dbReference type="NCBI Taxonomy" id="29290"/>
    <lineage>
        <taxon>Bacteria</taxon>
        <taxon>Pseudomonadati</taxon>
        <taxon>Nitrospirota</taxon>
        <taxon>Thermodesulfovibrionia</taxon>
        <taxon>Thermodesulfovibrionales</taxon>
        <taxon>Candidatus Magnetobacteriaceae</taxon>
        <taxon>Candidatus Magnetobacterium</taxon>
    </lineage>
</organism>
<evidence type="ECO:0000313" key="3">
    <source>
        <dbReference type="EMBL" id="KJU84361.1"/>
    </source>
</evidence>
<feature type="compositionally biased region" description="Low complexity" evidence="1">
    <location>
        <begin position="14"/>
        <end position="26"/>
    </location>
</feature>
<keyword evidence="2" id="KW-0812">Transmembrane</keyword>